<dbReference type="RefSeq" id="WP_219482032.1">
    <property type="nucleotide sequence ID" value="NZ_JAHXCT010000007.1"/>
</dbReference>
<evidence type="ECO:0000313" key="2">
    <source>
        <dbReference type="EMBL" id="MBW4769911.1"/>
    </source>
</evidence>
<gene>
    <name evidence="2" type="ORF">KZO38_09115</name>
</gene>
<name>A0ABS6YEB7_9BACT</name>
<comment type="caution">
    <text evidence="2">The sequence shown here is derived from an EMBL/GenBank/DDBJ whole genome shotgun (WGS) entry which is preliminary data.</text>
</comment>
<accession>A0ABS6YEB7</accession>
<keyword evidence="3" id="KW-1185">Reference proteome</keyword>
<protein>
    <submittedName>
        <fullName evidence="2">Uncharacterized protein</fullName>
    </submittedName>
</protein>
<proteinExistence type="predicted"/>
<keyword evidence="1" id="KW-0812">Transmembrane</keyword>
<dbReference type="Proteomes" id="UP000788426">
    <property type="component" value="Unassembled WGS sequence"/>
</dbReference>
<keyword evidence="1" id="KW-0472">Membrane</keyword>
<dbReference type="EMBL" id="JAHXCT010000007">
    <property type="protein sequence ID" value="MBW4769911.1"/>
    <property type="molecule type" value="Genomic_DNA"/>
</dbReference>
<evidence type="ECO:0000313" key="3">
    <source>
        <dbReference type="Proteomes" id="UP000788426"/>
    </source>
</evidence>
<sequence length="159" mass="18670">MKKNTQFFCYALVLTLLFLLMPSKSEARARIPIGTREIVDVVYQTPEKDSIYQDDEKLDIARYYKLFHIAYVLPLYIVDEPKLVFYNKGSDMIYEPTTTEQEQFLDEYLKEKGLNKEELTKIGWYQRWGGKAVFILILALGLGSSLRKKKDEIKEPEKL</sequence>
<organism evidence="2 3">
    <name type="scientific">Hoylesella nanceiensis</name>
    <dbReference type="NCBI Taxonomy" id="425941"/>
    <lineage>
        <taxon>Bacteria</taxon>
        <taxon>Pseudomonadati</taxon>
        <taxon>Bacteroidota</taxon>
        <taxon>Bacteroidia</taxon>
        <taxon>Bacteroidales</taxon>
        <taxon>Prevotellaceae</taxon>
        <taxon>Hoylesella</taxon>
    </lineage>
</organism>
<evidence type="ECO:0000256" key="1">
    <source>
        <dbReference type="SAM" id="Phobius"/>
    </source>
</evidence>
<reference evidence="2 3" key="1">
    <citation type="submission" date="2021-07" db="EMBL/GenBank/DDBJ databases">
        <title>Genomic diversity and antimicrobial resistance of Prevotella spp. isolated from chronic lung disease airways.</title>
        <authorList>
            <person name="Webb K.A."/>
            <person name="Olagoke O.S."/>
            <person name="Baird T."/>
            <person name="Neill J."/>
            <person name="Pham A."/>
            <person name="Wells T.J."/>
            <person name="Ramsay K.A."/>
            <person name="Bell S.C."/>
            <person name="Sarovich D.S."/>
            <person name="Price E.P."/>
        </authorList>
    </citation>
    <scope>NUCLEOTIDE SEQUENCE [LARGE SCALE GENOMIC DNA]</scope>
    <source>
        <strain evidence="2 3">SCHI0011.S.12</strain>
    </source>
</reference>
<feature type="transmembrane region" description="Helical" evidence="1">
    <location>
        <begin position="128"/>
        <end position="146"/>
    </location>
</feature>
<keyword evidence="1" id="KW-1133">Transmembrane helix</keyword>